<sequence>MSVLKPFLAISRSKCLRSNVSTLRRHMCQSASQMSKQQEIRTGTSTVKNTPVSVRAGQPTSYTHPHLVQPGEITFGINREEYSERRHKLMERLNKTEGKHHIVILPATPRRYMIDKIPYLYRQDTDMLYLSGCLEPDCVLVLHTLPGRSVPLHKSVMFTPRHEPSQELWDGPRTGPTDASSVWGVDLGLPHSELTRYLNLLERDLQSPTIWYHYQTVANPNINRQLQGWLNGGRQGGVESPKSHIHELRVIKSPAEMNLMRQTCRISGESIAATMEATRAPVTEHQLFAIVDYQSRMRGADHLAYPPVVAGGTRANIIHYINNNQIINPGDMVLMDAGSEFRGYSGDVTRTWPISGEFTAAQRDVYEAVLEVQQTVIAACVQYPTLDHLFSVMCAKLGKVLQELCILPMNFTDGQLMRAAYGFCPHHVSHYLGMDVHDTPLVPRNRRLVPGSVITVEPGIYISEKNTGVPGRYLGIGIRLEDDVLITEDGVEVLSNSCPKHPDEIEAIVGADYK</sequence>
<reference evidence="7 8" key="1">
    <citation type="submission" date="2023-11" db="EMBL/GenBank/DDBJ databases">
        <title>Halocaridina rubra genome assembly.</title>
        <authorList>
            <person name="Smith C."/>
        </authorList>
    </citation>
    <scope>NUCLEOTIDE SEQUENCE [LARGE SCALE GENOMIC DNA]</scope>
    <source>
        <strain evidence="7">EP-1</strain>
        <tissue evidence="7">Whole</tissue>
    </source>
</reference>
<dbReference type="Pfam" id="PF05195">
    <property type="entry name" value="AMP_N"/>
    <property type="match status" value="1"/>
</dbReference>
<keyword evidence="4 7" id="KW-0378">Hydrolase</keyword>
<dbReference type="AlphaFoldDB" id="A0AAN9A1H1"/>
<dbReference type="SUPFAM" id="SSF53092">
    <property type="entry name" value="Creatinase/prolidase N-terminal domain"/>
    <property type="match status" value="1"/>
</dbReference>
<dbReference type="EMBL" id="JAXCGZ010009519">
    <property type="protein sequence ID" value="KAK7076896.1"/>
    <property type="molecule type" value="Genomic_DNA"/>
</dbReference>
<dbReference type="SMART" id="SM01011">
    <property type="entry name" value="AMP_N"/>
    <property type="match status" value="1"/>
</dbReference>
<keyword evidence="5" id="KW-0464">Manganese</keyword>
<gene>
    <name evidence="7" type="primary">XPNPEP3</name>
    <name evidence="7" type="ORF">SK128_002410</name>
</gene>
<keyword evidence="7" id="KW-0031">Aminopeptidase</keyword>
<dbReference type="GO" id="GO:0005739">
    <property type="term" value="C:mitochondrion"/>
    <property type="evidence" value="ECO:0007669"/>
    <property type="project" value="TreeGrafter"/>
</dbReference>
<dbReference type="CDD" id="cd01087">
    <property type="entry name" value="Prolidase"/>
    <property type="match status" value="1"/>
</dbReference>
<dbReference type="InterPro" id="IPR000994">
    <property type="entry name" value="Pept_M24"/>
</dbReference>
<dbReference type="PANTHER" id="PTHR43226">
    <property type="entry name" value="XAA-PRO AMINOPEPTIDASE 3"/>
    <property type="match status" value="1"/>
</dbReference>
<dbReference type="SUPFAM" id="SSF55920">
    <property type="entry name" value="Creatinase/aminopeptidase"/>
    <property type="match status" value="1"/>
</dbReference>
<evidence type="ECO:0000259" key="6">
    <source>
        <dbReference type="SMART" id="SM01011"/>
    </source>
</evidence>
<dbReference type="GO" id="GO:0070006">
    <property type="term" value="F:metalloaminopeptidase activity"/>
    <property type="evidence" value="ECO:0007669"/>
    <property type="project" value="InterPro"/>
</dbReference>
<evidence type="ECO:0000256" key="1">
    <source>
        <dbReference type="ARBA" id="ARBA00001936"/>
    </source>
</evidence>
<comment type="similarity">
    <text evidence="2">Belongs to the peptidase M24B family.</text>
</comment>
<dbReference type="Proteomes" id="UP001381693">
    <property type="component" value="Unassembled WGS sequence"/>
</dbReference>
<evidence type="ECO:0000256" key="4">
    <source>
        <dbReference type="ARBA" id="ARBA00022801"/>
    </source>
</evidence>
<organism evidence="7 8">
    <name type="scientific">Halocaridina rubra</name>
    <name type="common">Hawaiian red shrimp</name>
    <dbReference type="NCBI Taxonomy" id="373956"/>
    <lineage>
        <taxon>Eukaryota</taxon>
        <taxon>Metazoa</taxon>
        <taxon>Ecdysozoa</taxon>
        <taxon>Arthropoda</taxon>
        <taxon>Crustacea</taxon>
        <taxon>Multicrustacea</taxon>
        <taxon>Malacostraca</taxon>
        <taxon>Eumalacostraca</taxon>
        <taxon>Eucarida</taxon>
        <taxon>Decapoda</taxon>
        <taxon>Pleocyemata</taxon>
        <taxon>Caridea</taxon>
        <taxon>Atyoidea</taxon>
        <taxon>Atyidae</taxon>
        <taxon>Halocaridina</taxon>
    </lineage>
</organism>
<dbReference type="InterPro" id="IPR036005">
    <property type="entry name" value="Creatinase/aminopeptidase-like"/>
</dbReference>
<evidence type="ECO:0000313" key="8">
    <source>
        <dbReference type="Proteomes" id="UP001381693"/>
    </source>
</evidence>
<keyword evidence="7" id="KW-0645">Protease</keyword>
<comment type="caution">
    <text evidence="7">The sequence shown here is derived from an EMBL/GenBank/DDBJ whole genome shotgun (WGS) entry which is preliminary data.</text>
</comment>
<evidence type="ECO:0000313" key="7">
    <source>
        <dbReference type="EMBL" id="KAK7076896.1"/>
    </source>
</evidence>
<dbReference type="InterPro" id="IPR029149">
    <property type="entry name" value="Creatin/AminoP/Spt16_N"/>
</dbReference>
<evidence type="ECO:0000256" key="5">
    <source>
        <dbReference type="ARBA" id="ARBA00023211"/>
    </source>
</evidence>
<name>A0AAN9A1H1_HALRR</name>
<protein>
    <submittedName>
        <fullName evidence="7">Xaa-Pro aminopeptidase 3</fullName>
        <ecNumber evidence="7">3.4.11.9</ecNumber>
    </submittedName>
</protein>
<proteinExistence type="inferred from homology"/>
<comment type="cofactor">
    <cofactor evidence="1">
        <name>Mn(2+)</name>
        <dbReference type="ChEBI" id="CHEBI:29035"/>
    </cofactor>
</comment>
<keyword evidence="3" id="KW-0479">Metal-binding</keyword>
<evidence type="ECO:0000256" key="3">
    <source>
        <dbReference type="ARBA" id="ARBA00022723"/>
    </source>
</evidence>
<dbReference type="Gene3D" id="3.90.230.10">
    <property type="entry name" value="Creatinase/methionine aminopeptidase superfamily"/>
    <property type="match status" value="1"/>
</dbReference>
<dbReference type="Gene3D" id="3.40.350.10">
    <property type="entry name" value="Creatinase/prolidase N-terminal domain"/>
    <property type="match status" value="1"/>
</dbReference>
<dbReference type="InterPro" id="IPR007865">
    <property type="entry name" value="Aminopep_P_N"/>
</dbReference>
<keyword evidence="8" id="KW-1185">Reference proteome</keyword>
<dbReference type="PANTHER" id="PTHR43226:SF4">
    <property type="entry name" value="XAA-PRO AMINOPEPTIDASE 3"/>
    <property type="match status" value="1"/>
</dbReference>
<dbReference type="InterPro" id="IPR052433">
    <property type="entry name" value="X-Pro_dipept-like"/>
</dbReference>
<dbReference type="Pfam" id="PF00557">
    <property type="entry name" value="Peptidase_M24"/>
    <property type="match status" value="1"/>
</dbReference>
<evidence type="ECO:0000256" key="2">
    <source>
        <dbReference type="ARBA" id="ARBA00008766"/>
    </source>
</evidence>
<dbReference type="EC" id="3.4.11.9" evidence="7"/>
<accession>A0AAN9A1H1</accession>
<dbReference type="GO" id="GO:0006508">
    <property type="term" value="P:proteolysis"/>
    <property type="evidence" value="ECO:0007669"/>
    <property type="project" value="TreeGrafter"/>
</dbReference>
<feature type="domain" description="Aminopeptidase P N-terminal" evidence="6">
    <location>
        <begin position="77"/>
        <end position="221"/>
    </location>
</feature>
<dbReference type="GO" id="GO:0030145">
    <property type="term" value="F:manganese ion binding"/>
    <property type="evidence" value="ECO:0007669"/>
    <property type="project" value="InterPro"/>
</dbReference>